<accession>A0A1L0DHI7</accession>
<name>A0A1L0DHI7_9ASCO</name>
<dbReference type="Proteomes" id="UP000182334">
    <property type="component" value="Chromosome V"/>
</dbReference>
<gene>
    <name evidence="1" type="ORF">SAMEA4029010_CIC11G00000000381</name>
</gene>
<keyword evidence="2" id="KW-1185">Reference proteome</keyword>
<dbReference type="EMBL" id="LT635760">
    <property type="protein sequence ID" value="SGZ55400.1"/>
    <property type="molecule type" value="Genomic_DNA"/>
</dbReference>
<reference evidence="1 2" key="1">
    <citation type="submission" date="2016-10" db="EMBL/GenBank/DDBJ databases">
        <authorList>
            <person name="de Groot N.N."/>
        </authorList>
    </citation>
    <scope>NUCLEOTIDE SEQUENCE [LARGE SCALE GENOMIC DNA]</scope>
    <source>
        <strain evidence="1 2">CBS 141442</strain>
    </source>
</reference>
<organism evidence="1 2">
    <name type="scientific">Sungouiella intermedia</name>
    <dbReference type="NCBI Taxonomy" id="45354"/>
    <lineage>
        <taxon>Eukaryota</taxon>
        <taxon>Fungi</taxon>
        <taxon>Dikarya</taxon>
        <taxon>Ascomycota</taxon>
        <taxon>Saccharomycotina</taxon>
        <taxon>Pichiomycetes</taxon>
        <taxon>Metschnikowiaceae</taxon>
        <taxon>Sungouiella</taxon>
    </lineage>
</organism>
<evidence type="ECO:0000313" key="1">
    <source>
        <dbReference type="EMBL" id="SGZ55400.1"/>
    </source>
</evidence>
<proteinExistence type="predicted"/>
<protein>
    <submittedName>
        <fullName evidence="1">CIC11C00000000381</fullName>
    </submittedName>
</protein>
<dbReference type="AlphaFoldDB" id="A0A1L0DHI7"/>
<sequence>MKLFNKLFKSEEKKRYPKYPRLEENTLEHSTECKDILQKMFVSTKAPLEPPMKYKIAALKRKRRIRTRGSSIYVYIPGDSGSYEWIECQGEGLECGDFRCGGDSGCGGDYGGGGGDGGDGGC</sequence>
<evidence type="ECO:0000313" key="2">
    <source>
        <dbReference type="Proteomes" id="UP000182334"/>
    </source>
</evidence>